<keyword evidence="2" id="KW-0732">Signal</keyword>
<dbReference type="InterPro" id="IPR039124">
    <property type="entry name" value="PRA1-like"/>
</dbReference>
<evidence type="ECO:0000313" key="4">
    <source>
        <dbReference type="EMBL" id="GAB0134189.1"/>
    </source>
</evidence>
<dbReference type="SUPFAM" id="SSF55486">
    <property type="entry name" value="Metalloproteases ('zincins'), catalytic domain"/>
    <property type="match status" value="1"/>
</dbReference>
<evidence type="ECO:0000256" key="2">
    <source>
        <dbReference type="SAM" id="SignalP"/>
    </source>
</evidence>
<sequence>MMYYSALSVAALLSSAWSSPVDVRATTPSLAIAAPTEPATNAAHEWAAGWKAGYPIHESCNSSLRAQLQQGLDETVQLAQHARDHLLRWGRESKFAQKYFNGTTAHAIGWYDRVIEADKSAMLFRCDDPDRNCATQEGWAGHWRGSNATTETVICPLSFEIRRPLSAVCNLGYTVAGSKLNIHWAVDLLHRILHVPTISEGRVDHYAHGGFPGVLELAKEDPAKSALDSDTLQYFAIDVWAYDYAAPGVGCTGKPSSTANHKESKSAAPGAPAASASASASRTAKSAPSSTRSSSPVSIEQQSDADKSGRPQLVSSSSC</sequence>
<gene>
    <name evidence="4" type="primary">g2571</name>
    <name evidence="4" type="ORF">EsDP_00002571</name>
</gene>
<reference evidence="5" key="1">
    <citation type="submission" date="2024-06" db="EMBL/GenBank/DDBJ databases">
        <title>Draft Genome Sequences of Epichloe bromicola Strains Isolated from Elymus ciliaris.</title>
        <authorList>
            <consortium name="Epichloe bromicola genome sequencing consortium"/>
            <person name="Miura A."/>
            <person name="Imano S."/>
            <person name="Ashida A."/>
            <person name="Sato I."/>
            <person name="Chiba S."/>
            <person name="Tanaka A."/>
            <person name="Camagna M."/>
            <person name="Takemoto D."/>
        </authorList>
    </citation>
    <scope>NUCLEOTIDE SEQUENCE [LARGE SCALE GENOMIC DNA]</scope>
    <source>
        <strain evidence="5">DP</strain>
    </source>
</reference>
<dbReference type="EMBL" id="BAAFGZ010000070">
    <property type="protein sequence ID" value="GAB0134189.1"/>
    <property type="molecule type" value="Genomic_DNA"/>
</dbReference>
<feature type="signal peptide" evidence="2">
    <location>
        <begin position="1"/>
        <end position="18"/>
    </location>
</feature>
<proteinExistence type="predicted"/>
<feature type="chain" id="PRO_5047517917" description="Putative peptidase domain-containing protein" evidence="2">
    <location>
        <begin position="19"/>
        <end position="319"/>
    </location>
</feature>
<evidence type="ECO:0000259" key="3">
    <source>
        <dbReference type="Pfam" id="PF13933"/>
    </source>
</evidence>
<dbReference type="PANTHER" id="PTHR39399:SF1">
    <property type="entry name" value="PROTEIN ZPS1"/>
    <property type="match status" value="1"/>
</dbReference>
<evidence type="ECO:0000256" key="1">
    <source>
        <dbReference type="SAM" id="MobiDB-lite"/>
    </source>
</evidence>
<dbReference type="InterPro" id="IPR024079">
    <property type="entry name" value="MetalloPept_cat_dom_sf"/>
</dbReference>
<comment type="caution">
    <text evidence="4">The sequence shown here is derived from an EMBL/GenBank/DDBJ whole genome shotgun (WGS) entry which is preliminary data.</text>
</comment>
<dbReference type="InterPro" id="IPR029482">
    <property type="entry name" value="HRXXH"/>
</dbReference>
<keyword evidence="5" id="KW-1185">Reference proteome</keyword>
<feature type="compositionally biased region" description="Low complexity" evidence="1">
    <location>
        <begin position="266"/>
        <end position="296"/>
    </location>
</feature>
<protein>
    <recommendedName>
        <fullName evidence="3">Putative peptidase domain-containing protein</fullName>
    </recommendedName>
</protein>
<dbReference type="CDD" id="cd11307">
    <property type="entry name" value="M35_Asp_f2_like"/>
    <property type="match status" value="1"/>
</dbReference>
<evidence type="ECO:0000313" key="5">
    <source>
        <dbReference type="Proteomes" id="UP001562357"/>
    </source>
</evidence>
<feature type="region of interest" description="Disordered" evidence="1">
    <location>
        <begin position="254"/>
        <end position="319"/>
    </location>
</feature>
<feature type="domain" description="Putative peptidase" evidence="3">
    <location>
        <begin position="33"/>
        <end position="254"/>
    </location>
</feature>
<organism evidence="4 5">
    <name type="scientific">Epichloe bromicola</name>
    <dbReference type="NCBI Taxonomy" id="79588"/>
    <lineage>
        <taxon>Eukaryota</taxon>
        <taxon>Fungi</taxon>
        <taxon>Dikarya</taxon>
        <taxon>Ascomycota</taxon>
        <taxon>Pezizomycotina</taxon>
        <taxon>Sordariomycetes</taxon>
        <taxon>Hypocreomycetidae</taxon>
        <taxon>Hypocreales</taxon>
        <taxon>Clavicipitaceae</taxon>
        <taxon>Epichloe</taxon>
    </lineage>
</organism>
<accession>A0ABQ0CL62</accession>
<dbReference type="Pfam" id="PF13933">
    <property type="entry name" value="HRXXH"/>
    <property type="match status" value="1"/>
</dbReference>
<dbReference type="Gene3D" id="3.40.390.10">
    <property type="entry name" value="Collagenase (Catalytic Domain)"/>
    <property type="match status" value="1"/>
</dbReference>
<dbReference type="PANTHER" id="PTHR39399">
    <property type="entry name" value="PROTEIN ZPS1"/>
    <property type="match status" value="1"/>
</dbReference>
<dbReference type="Proteomes" id="UP001562357">
    <property type="component" value="Unassembled WGS sequence"/>
</dbReference>
<name>A0ABQ0CL62_9HYPO</name>